<dbReference type="PANTHER" id="PTHR10057">
    <property type="entry name" value="PERIPHERAL-TYPE BENZODIAZEPINE RECEPTOR"/>
    <property type="match status" value="1"/>
</dbReference>
<accession>A0A9W6UIT0</accession>
<dbReference type="GO" id="GO:0016020">
    <property type="term" value="C:membrane"/>
    <property type="evidence" value="ECO:0007669"/>
    <property type="project" value="UniProtKB-SubCell"/>
</dbReference>
<evidence type="ECO:0000256" key="4">
    <source>
        <dbReference type="ARBA" id="ARBA00022989"/>
    </source>
</evidence>
<comment type="similarity">
    <text evidence="2">Belongs to the TspO/BZRP family.</text>
</comment>
<keyword evidence="4 6" id="KW-1133">Transmembrane helix</keyword>
<dbReference type="PANTHER" id="PTHR10057:SF0">
    <property type="entry name" value="TRANSLOCATOR PROTEIN"/>
    <property type="match status" value="1"/>
</dbReference>
<dbReference type="InterPro" id="IPR038330">
    <property type="entry name" value="TspO/MBR-related_sf"/>
</dbReference>
<dbReference type="Proteomes" id="UP001165092">
    <property type="component" value="Unassembled WGS sequence"/>
</dbReference>
<feature type="transmembrane region" description="Helical" evidence="6">
    <location>
        <begin position="84"/>
        <end position="105"/>
    </location>
</feature>
<organism evidence="7 8">
    <name type="scientific">Nocardiopsis ansamitocini</name>
    <dbReference type="NCBI Taxonomy" id="1670832"/>
    <lineage>
        <taxon>Bacteria</taxon>
        <taxon>Bacillati</taxon>
        <taxon>Actinomycetota</taxon>
        <taxon>Actinomycetes</taxon>
        <taxon>Streptosporangiales</taxon>
        <taxon>Nocardiopsidaceae</taxon>
        <taxon>Nocardiopsis</taxon>
    </lineage>
</organism>
<keyword evidence="3 6" id="KW-0812">Transmembrane</keyword>
<evidence type="ECO:0000256" key="1">
    <source>
        <dbReference type="ARBA" id="ARBA00004141"/>
    </source>
</evidence>
<feature type="transmembrane region" description="Helical" evidence="6">
    <location>
        <begin position="111"/>
        <end position="133"/>
    </location>
</feature>
<dbReference type="Pfam" id="PF03073">
    <property type="entry name" value="TspO_MBR"/>
    <property type="match status" value="1"/>
</dbReference>
<dbReference type="EMBL" id="BSQG01000003">
    <property type="protein sequence ID" value="GLU48017.1"/>
    <property type="molecule type" value="Genomic_DNA"/>
</dbReference>
<comment type="caution">
    <text evidence="7">The sequence shown here is derived from an EMBL/GenBank/DDBJ whole genome shotgun (WGS) entry which is preliminary data.</text>
</comment>
<evidence type="ECO:0000256" key="5">
    <source>
        <dbReference type="ARBA" id="ARBA00023136"/>
    </source>
</evidence>
<evidence type="ECO:0000313" key="8">
    <source>
        <dbReference type="Proteomes" id="UP001165092"/>
    </source>
</evidence>
<feature type="transmembrane region" description="Helical" evidence="6">
    <location>
        <begin position="56"/>
        <end position="77"/>
    </location>
</feature>
<proteinExistence type="inferred from homology"/>
<protein>
    <submittedName>
        <fullName evidence="7">TspO/MBR-related protein</fullName>
    </submittedName>
</protein>
<dbReference type="Gene3D" id="1.20.1260.100">
    <property type="entry name" value="TspO/MBR protein"/>
    <property type="match status" value="1"/>
</dbReference>
<dbReference type="RefSeq" id="WP_285759354.1">
    <property type="nucleotide sequence ID" value="NZ_BSQG01000003.1"/>
</dbReference>
<dbReference type="GO" id="GO:0033013">
    <property type="term" value="P:tetrapyrrole metabolic process"/>
    <property type="evidence" value="ECO:0007669"/>
    <property type="project" value="UniProtKB-ARBA"/>
</dbReference>
<evidence type="ECO:0000256" key="2">
    <source>
        <dbReference type="ARBA" id="ARBA00007524"/>
    </source>
</evidence>
<dbReference type="FunFam" id="1.20.1260.100:FF:000001">
    <property type="entry name" value="translocator protein 2"/>
    <property type="match status" value="1"/>
</dbReference>
<reference evidence="7" key="1">
    <citation type="submission" date="2023-02" db="EMBL/GenBank/DDBJ databases">
        <title>Nocardiopsis ansamitocini NBRC 112285.</title>
        <authorList>
            <person name="Ichikawa N."/>
            <person name="Sato H."/>
            <person name="Tonouchi N."/>
        </authorList>
    </citation>
    <scope>NUCLEOTIDE SEQUENCE</scope>
    <source>
        <strain evidence="7">NBRC 112285</strain>
    </source>
</reference>
<dbReference type="PIRSF" id="PIRSF005859">
    <property type="entry name" value="PBR"/>
    <property type="match status" value="1"/>
</dbReference>
<keyword evidence="5 6" id="KW-0472">Membrane</keyword>
<dbReference type="CDD" id="cd15904">
    <property type="entry name" value="TSPO_MBR"/>
    <property type="match status" value="1"/>
</dbReference>
<dbReference type="InterPro" id="IPR004307">
    <property type="entry name" value="TspO_MBR"/>
</dbReference>
<evidence type="ECO:0000256" key="6">
    <source>
        <dbReference type="SAM" id="Phobius"/>
    </source>
</evidence>
<sequence>MTTHTPSRSTWGPGLTAGVAFGAAVLATALIGGLASANAGQVYNALTLPSWAPPQWLFGPAWTVLYILIAIAGWLVWRASGWRGAATALTVYAVQLVLNALWTPLFFGAGLYGLALAEIGLLWLTVVATIVLFRRHSTVATALLVPYIAWVTYAGALNFAIWQLN</sequence>
<name>A0A9W6UIT0_9ACTN</name>
<keyword evidence="8" id="KW-1185">Reference proteome</keyword>
<feature type="transmembrane region" description="Helical" evidence="6">
    <location>
        <begin position="12"/>
        <end position="36"/>
    </location>
</feature>
<dbReference type="AlphaFoldDB" id="A0A9W6UIT0"/>
<evidence type="ECO:0000313" key="7">
    <source>
        <dbReference type="EMBL" id="GLU48017.1"/>
    </source>
</evidence>
<feature type="transmembrane region" description="Helical" evidence="6">
    <location>
        <begin position="140"/>
        <end position="162"/>
    </location>
</feature>
<comment type="subcellular location">
    <subcellularLocation>
        <location evidence="1">Membrane</location>
        <topology evidence="1">Multi-pass membrane protein</topology>
    </subcellularLocation>
</comment>
<evidence type="ECO:0000256" key="3">
    <source>
        <dbReference type="ARBA" id="ARBA00022692"/>
    </source>
</evidence>
<gene>
    <name evidence="7" type="ORF">Nans01_23680</name>
</gene>